<dbReference type="RefSeq" id="WP_274454708.1">
    <property type="nucleotide sequence ID" value="NZ_CP067097.1"/>
</dbReference>
<dbReference type="InterPro" id="IPR041704">
    <property type="entry name" value="CFLE_GH18"/>
</dbReference>
<dbReference type="SUPFAM" id="SSF54106">
    <property type="entry name" value="LysM domain"/>
    <property type="match status" value="2"/>
</dbReference>
<dbReference type="Pfam" id="PF01476">
    <property type="entry name" value="LysM"/>
    <property type="match status" value="2"/>
</dbReference>
<sequence length="429" mass="47585">MQIHVVQRGETLWQLSQFYSVSLDALVTANGLSNASQLVVGQALVVPTPANTYVVEPGDTLYQIAQRYGTTVSNLVNLNRITNPNAIHAGQVLRVPAQSLPSIEVNMYLTDFGTSGQQTVQQMAQQLTYISPFSHHVGTDGSITTFDDSALIAQARAQGTLPLLVITNWSGNMFSSDVAHTVLNSDTVSQTLIDNILSLMKSKGYQGLNIDFEYVYPEDRVPYNTFLQKVVTQLHAEGYFVSTALAPKETASQVGLLYEAHDYPVHGQLCDFVVLMTYEWGWAGGAPWAISPISEIDKVLNYAVTAIPRSKIMMGVSVYGRDWKLPYVAGQSLAQTFSPQVAVNRAWTYGADIQYHPTYQAPYFNYTDEQGNQHQVWFEDARSFQAKLDTVRQYGLRGISYWSYPTTFPQVPYVLANQFQVRKAGISAG</sequence>
<dbReference type="CDD" id="cd00118">
    <property type="entry name" value="LysM"/>
    <property type="match status" value="2"/>
</dbReference>
<evidence type="ECO:0000256" key="1">
    <source>
        <dbReference type="ARBA" id="ARBA00022801"/>
    </source>
</evidence>
<dbReference type="Gene3D" id="3.10.350.10">
    <property type="entry name" value="LysM domain"/>
    <property type="match status" value="2"/>
</dbReference>
<dbReference type="PANTHER" id="PTHR46066">
    <property type="entry name" value="CHITINASE DOMAIN-CONTAINING PROTEIN 1 FAMILY MEMBER"/>
    <property type="match status" value="1"/>
</dbReference>
<keyword evidence="2" id="KW-0326">Glycosidase</keyword>
<gene>
    <name evidence="5" type="ORF">J2S03_001898</name>
</gene>
<dbReference type="InterPro" id="IPR017853">
    <property type="entry name" value="GH"/>
</dbReference>
<feature type="domain" description="LysM" evidence="3">
    <location>
        <begin position="2"/>
        <end position="46"/>
    </location>
</feature>
<dbReference type="PROSITE" id="PS51782">
    <property type="entry name" value="LYSM"/>
    <property type="match status" value="2"/>
</dbReference>
<dbReference type="InterPro" id="IPR018392">
    <property type="entry name" value="LysM"/>
</dbReference>
<dbReference type="CDD" id="cd02874">
    <property type="entry name" value="GH18_CFLE_spore_hydrolase"/>
    <property type="match status" value="1"/>
</dbReference>
<evidence type="ECO:0000259" key="4">
    <source>
        <dbReference type="PROSITE" id="PS51910"/>
    </source>
</evidence>
<name>A0ABT9XIB4_9BACL</name>
<dbReference type="Proteomes" id="UP001232973">
    <property type="component" value="Unassembled WGS sequence"/>
</dbReference>
<dbReference type="EMBL" id="JAUSTP010000013">
    <property type="protein sequence ID" value="MDQ0190035.1"/>
    <property type="molecule type" value="Genomic_DNA"/>
</dbReference>
<evidence type="ECO:0000259" key="3">
    <source>
        <dbReference type="PROSITE" id="PS51782"/>
    </source>
</evidence>
<accession>A0ABT9XIB4</accession>
<comment type="caution">
    <text evidence="5">The sequence shown here is derived from an EMBL/GenBank/DDBJ whole genome shotgun (WGS) entry which is preliminary data.</text>
</comment>
<evidence type="ECO:0000313" key="6">
    <source>
        <dbReference type="Proteomes" id="UP001232973"/>
    </source>
</evidence>
<dbReference type="InterPro" id="IPR029070">
    <property type="entry name" value="Chitinase_insertion_sf"/>
</dbReference>
<dbReference type="InterPro" id="IPR001223">
    <property type="entry name" value="Glyco_hydro18_cat"/>
</dbReference>
<protein>
    <submittedName>
        <fullName evidence="5">Spore germination protein</fullName>
    </submittedName>
</protein>
<reference evidence="5 6" key="1">
    <citation type="submission" date="2023-07" db="EMBL/GenBank/DDBJ databases">
        <title>Genomic Encyclopedia of Type Strains, Phase IV (KMG-IV): sequencing the most valuable type-strain genomes for metagenomic binning, comparative biology and taxonomic classification.</title>
        <authorList>
            <person name="Goeker M."/>
        </authorList>
    </citation>
    <scope>NUCLEOTIDE SEQUENCE [LARGE SCALE GENOMIC DNA]</scope>
    <source>
        <strain evidence="5 6">DSM 4006</strain>
    </source>
</reference>
<keyword evidence="1" id="KW-0378">Hydrolase</keyword>
<dbReference type="InterPro" id="IPR036779">
    <property type="entry name" value="LysM_dom_sf"/>
</dbReference>
<evidence type="ECO:0000313" key="5">
    <source>
        <dbReference type="EMBL" id="MDQ0190035.1"/>
    </source>
</evidence>
<dbReference type="InterPro" id="IPR011583">
    <property type="entry name" value="Chitinase_II/V-like_cat"/>
</dbReference>
<dbReference type="SMART" id="SM00636">
    <property type="entry name" value="Glyco_18"/>
    <property type="match status" value="1"/>
</dbReference>
<dbReference type="Gene3D" id="3.20.20.80">
    <property type="entry name" value="Glycosidases"/>
    <property type="match status" value="1"/>
</dbReference>
<feature type="domain" description="GH18" evidence="4">
    <location>
        <begin position="103"/>
        <end position="418"/>
    </location>
</feature>
<proteinExistence type="predicted"/>
<dbReference type="Gene3D" id="3.10.50.10">
    <property type="match status" value="1"/>
</dbReference>
<dbReference type="Pfam" id="PF00704">
    <property type="entry name" value="Glyco_hydro_18"/>
    <property type="match status" value="1"/>
</dbReference>
<keyword evidence="6" id="KW-1185">Reference proteome</keyword>
<organism evidence="5 6">
    <name type="scientific">Alicyclobacillus cycloheptanicus</name>
    <dbReference type="NCBI Taxonomy" id="1457"/>
    <lineage>
        <taxon>Bacteria</taxon>
        <taxon>Bacillati</taxon>
        <taxon>Bacillota</taxon>
        <taxon>Bacilli</taxon>
        <taxon>Bacillales</taxon>
        <taxon>Alicyclobacillaceae</taxon>
        <taxon>Alicyclobacillus</taxon>
    </lineage>
</organism>
<dbReference type="SMART" id="SM00257">
    <property type="entry name" value="LysM"/>
    <property type="match status" value="2"/>
</dbReference>
<evidence type="ECO:0000256" key="2">
    <source>
        <dbReference type="ARBA" id="ARBA00023295"/>
    </source>
</evidence>
<dbReference type="PANTHER" id="PTHR46066:SF2">
    <property type="entry name" value="CHITINASE DOMAIN-CONTAINING PROTEIN 1"/>
    <property type="match status" value="1"/>
</dbReference>
<feature type="domain" description="LysM" evidence="3">
    <location>
        <begin position="51"/>
        <end position="95"/>
    </location>
</feature>
<dbReference type="SUPFAM" id="SSF51445">
    <property type="entry name" value="(Trans)glycosidases"/>
    <property type="match status" value="1"/>
</dbReference>
<dbReference type="PROSITE" id="PS51910">
    <property type="entry name" value="GH18_2"/>
    <property type="match status" value="1"/>
</dbReference>